<dbReference type="KEGG" id="cdo:CDOO_10055"/>
<accession>A0A097IHG7</accession>
<dbReference type="STRING" id="558173.CDOO_10055"/>
<reference evidence="1 2" key="1">
    <citation type="submission" date="2013-09" db="EMBL/GenBank/DDBJ databases">
        <title>Complete genome sequence of Corynebacterium doosanense CAU 212(T) (=DSM 45436(T)), isolated from activated sludge.</title>
        <authorList>
            <person name="Schaffert L."/>
            <person name="Albersmeier A."/>
            <person name="Kalinowski J."/>
            <person name="Ruckert C."/>
        </authorList>
    </citation>
    <scope>NUCLEOTIDE SEQUENCE [LARGE SCALE GENOMIC DNA]</scope>
    <source>
        <strain evidence="1 2">CAU 212</strain>
    </source>
</reference>
<sequence>MPTRNSAILLTSEVGSRGQFFTALASALRLPDRGHRPAPTNLDDMADLLRETHVDKVICSHCSLDHSDEHALRQVFDDLGIAWVR</sequence>
<dbReference type="EMBL" id="CP006764">
    <property type="protein sequence ID" value="AIT61569.1"/>
    <property type="molecule type" value="Genomic_DNA"/>
</dbReference>
<name>A0A097IHG7_9CORY</name>
<dbReference type="RefSeq" id="WP_018020744.1">
    <property type="nucleotide sequence ID" value="NZ_AQUX01000001.1"/>
</dbReference>
<dbReference type="Proteomes" id="UP000029914">
    <property type="component" value="Chromosome"/>
</dbReference>
<dbReference type="HOGENOM" id="CLU_192798_0_0_11"/>
<evidence type="ECO:0000313" key="1">
    <source>
        <dbReference type="EMBL" id="AIT61569.1"/>
    </source>
</evidence>
<gene>
    <name evidence="1" type="ORF">CDOO_10055</name>
</gene>
<keyword evidence="2" id="KW-1185">Reference proteome</keyword>
<evidence type="ECO:0000313" key="2">
    <source>
        <dbReference type="Proteomes" id="UP000029914"/>
    </source>
</evidence>
<dbReference type="AlphaFoldDB" id="A0A097IHG7"/>
<protein>
    <submittedName>
        <fullName evidence="1">Uncharacterized protein</fullName>
    </submittedName>
</protein>
<organism evidence="1 2">
    <name type="scientific">Corynebacterium doosanense CAU 212 = DSM 45436</name>
    <dbReference type="NCBI Taxonomy" id="558173"/>
    <lineage>
        <taxon>Bacteria</taxon>
        <taxon>Bacillati</taxon>
        <taxon>Actinomycetota</taxon>
        <taxon>Actinomycetes</taxon>
        <taxon>Mycobacteriales</taxon>
        <taxon>Corynebacteriaceae</taxon>
        <taxon>Corynebacterium</taxon>
    </lineage>
</organism>
<proteinExistence type="predicted"/>
<dbReference type="OrthoDB" id="4414764at2"/>